<name>A0ABV8SBK6_9BACL</name>
<dbReference type="Proteomes" id="UP001595755">
    <property type="component" value="Unassembled WGS sequence"/>
</dbReference>
<accession>A0ABV8SBK6</accession>
<evidence type="ECO:0000313" key="1">
    <source>
        <dbReference type="EMBL" id="MFC4304352.1"/>
    </source>
</evidence>
<keyword evidence="2" id="KW-1185">Reference proteome</keyword>
<dbReference type="RefSeq" id="WP_204601861.1">
    <property type="nucleotide sequence ID" value="NZ_JBHSED010000022.1"/>
</dbReference>
<organism evidence="1 2">
    <name type="scientific">Cohnella boryungensis</name>
    <dbReference type="NCBI Taxonomy" id="768479"/>
    <lineage>
        <taxon>Bacteria</taxon>
        <taxon>Bacillati</taxon>
        <taxon>Bacillota</taxon>
        <taxon>Bacilli</taxon>
        <taxon>Bacillales</taxon>
        <taxon>Paenibacillaceae</taxon>
        <taxon>Cohnella</taxon>
    </lineage>
</organism>
<proteinExistence type="predicted"/>
<evidence type="ECO:0000313" key="2">
    <source>
        <dbReference type="Proteomes" id="UP001595755"/>
    </source>
</evidence>
<dbReference type="EMBL" id="JBHSED010000022">
    <property type="protein sequence ID" value="MFC4304352.1"/>
    <property type="molecule type" value="Genomic_DNA"/>
</dbReference>
<gene>
    <name evidence="1" type="ORF">ACFO1S_13020</name>
</gene>
<comment type="caution">
    <text evidence="1">The sequence shown here is derived from an EMBL/GenBank/DDBJ whole genome shotgun (WGS) entry which is preliminary data.</text>
</comment>
<sequence>MDEYVWAIFVAENKSSFPNFYPVGLFTSREKAVKELEGLQKDMNYQLLKLPINRMFPYFHKKSGKIVGMDGIHHEHIHFREDD</sequence>
<protein>
    <submittedName>
        <fullName evidence="1">Uncharacterized protein</fullName>
    </submittedName>
</protein>
<reference evidence="2" key="1">
    <citation type="journal article" date="2019" name="Int. J. Syst. Evol. Microbiol.">
        <title>The Global Catalogue of Microorganisms (GCM) 10K type strain sequencing project: providing services to taxonomists for standard genome sequencing and annotation.</title>
        <authorList>
            <consortium name="The Broad Institute Genomics Platform"/>
            <consortium name="The Broad Institute Genome Sequencing Center for Infectious Disease"/>
            <person name="Wu L."/>
            <person name="Ma J."/>
        </authorList>
    </citation>
    <scope>NUCLEOTIDE SEQUENCE [LARGE SCALE GENOMIC DNA]</scope>
    <source>
        <strain evidence="2">CGMCC 4.1641</strain>
    </source>
</reference>